<name>A0ABD1XRF3_9MARC</name>
<protein>
    <recommendedName>
        <fullName evidence="4">Mating-type protein MAT1-1-1</fullName>
    </recommendedName>
</protein>
<reference evidence="2 3" key="1">
    <citation type="submission" date="2024-09" db="EMBL/GenBank/DDBJ databases">
        <title>Chromosome-scale assembly of Riccia fluitans.</title>
        <authorList>
            <person name="Paukszto L."/>
            <person name="Sawicki J."/>
            <person name="Karawczyk K."/>
            <person name="Piernik-Szablinska J."/>
            <person name="Szczecinska M."/>
            <person name="Mazdziarz M."/>
        </authorList>
    </citation>
    <scope>NUCLEOTIDE SEQUENCE [LARGE SCALE GENOMIC DNA]</scope>
    <source>
        <strain evidence="2">Rf_01</strain>
        <tissue evidence="2">Aerial parts of the thallus</tissue>
    </source>
</reference>
<comment type="caution">
    <text evidence="2">The sequence shown here is derived from an EMBL/GenBank/DDBJ whole genome shotgun (WGS) entry which is preliminary data.</text>
</comment>
<keyword evidence="3" id="KW-1185">Reference proteome</keyword>
<dbReference type="EMBL" id="JBHFFA010000007">
    <property type="protein sequence ID" value="KAL2611528.1"/>
    <property type="molecule type" value="Genomic_DNA"/>
</dbReference>
<evidence type="ECO:0008006" key="4">
    <source>
        <dbReference type="Google" id="ProtNLM"/>
    </source>
</evidence>
<feature type="region of interest" description="Disordered" evidence="1">
    <location>
        <begin position="363"/>
        <end position="410"/>
    </location>
</feature>
<sequence length="410" mass="45389">MGASGRGGRQQRKFRTAPTEANVNMNLRPCLVHIPTGDVVRSYTQLSRIVKKLGWKVFIDVSGNVWSSWFLPEGGEPCYLQMVFLPHPHISTATLHQLSIVVQAFGSNTFNISYAPLKKFREADLYGDVHKPVLRQKANGREVITILHFSRILASYGWREEADNQFVKRDITDKSPMDLITVMKIPAVDNIQQLSTLDLEYITMVTENIFYLQSPNRNQPPRLARLHQEAKQQIDSSSKVPTSSSSSEYTYDPTVNYSPTPHDRQPSLSVVELVYEPIVTLAIPDKAPNGVFKTIGGESFQHVATPAPFHSSFLRTLQSSSEFAGNIVTHAADENRVLLPGGAAAMNDTPQAYSERKLSYTDVVKADPPKPAPKPTQVAADNASVDGSAGPTRVDFSSRPVPGLNDYKLQ</sequence>
<accession>A0ABD1XRF3</accession>
<proteinExistence type="predicted"/>
<evidence type="ECO:0000256" key="1">
    <source>
        <dbReference type="SAM" id="MobiDB-lite"/>
    </source>
</evidence>
<feature type="compositionally biased region" description="Low complexity" evidence="1">
    <location>
        <begin position="236"/>
        <end position="247"/>
    </location>
</feature>
<dbReference type="AlphaFoldDB" id="A0ABD1XRF3"/>
<dbReference type="Proteomes" id="UP001605036">
    <property type="component" value="Unassembled WGS sequence"/>
</dbReference>
<organism evidence="2 3">
    <name type="scientific">Riccia fluitans</name>
    <dbReference type="NCBI Taxonomy" id="41844"/>
    <lineage>
        <taxon>Eukaryota</taxon>
        <taxon>Viridiplantae</taxon>
        <taxon>Streptophyta</taxon>
        <taxon>Embryophyta</taxon>
        <taxon>Marchantiophyta</taxon>
        <taxon>Marchantiopsida</taxon>
        <taxon>Marchantiidae</taxon>
        <taxon>Marchantiales</taxon>
        <taxon>Ricciaceae</taxon>
        <taxon>Riccia</taxon>
    </lineage>
</organism>
<evidence type="ECO:0000313" key="3">
    <source>
        <dbReference type="Proteomes" id="UP001605036"/>
    </source>
</evidence>
<feature type="region of interest" description="Disordered" evidence="1">
    <location>
        <begin position="226"/>
        <end position="264"/>
    </location>
</feature>
<evidence type="ECO:0000313" key="2">
    <source>
        <dbReference type="EMBL" id="KAL2611528.1"/>
    </source>
</evidence>
<gene>
    <name evidence="2" type="ORF">R1flu_023220</name>
</gene>